<keyword evidence="3" id="KW-1185">Reference proteome</keyword>
<dbReference type="Proteomes" id="UP001328107">
    <property type="component" value="Unassembled WGS sequence"/>
</dbReference>
<evidence type="ECO:0000313" key="2">
    <source>
        <dbReference type="EMBL" id="GMR41250.1"/>
    </source>
</evidence>
<keyword evidence="1" id="KW-0812">Transmembrane</keyword>
<feature type="transmembrane region" description="Helical" evidence="1">
    <location>
        <begin position="26"/>
        <end position="51"/>
    </location>
</feature>
<dbReference type="AlphaFoldDB" id="A0AAN4ZQD4"/>
<gene>
    <name evidence="2" type="ORF">PMAYCL1PPCAC_11445</name>
</gene>
<evidence type="ECO:0000256" key="1">
    <source>
        <dbReference type="SAM" id="Phobius"/>
    </source>
</evidence>
<protein>
    <submittedName>
        <fullName evidence="2">Uncharacterized protein</fullName>
    </submittedName>
</protein>
<proteinExistence type="predicted"/>
<accession>A0AAN4ZQD4</accession>
<sequence>MARNTWLSAWSNENDPTNEDTRMNQVLRLIIFIGIGVMESAVFLTASSLLVSTGLNASKRLHAPLIHNLMR</sequence>
<evidence type="ECO:0000313" key="3">
    <source>
        <dbReference type="Proteomes" id="UP001328107"/>
    </source>
</evidence>
<comment type="caution">
    <text evidence="2">The sequence shown here is derived from an EMBL/GenBank/DDBJ whole genome shotgun (WGS) entry which is preliminary data.</text>
</comment>
<dbReference type="EMBL" id="BTRK01000003">
    <property type="protein sequence ID" value="GMR41250.1"/>
    <property type="molecule type" value="Genomic_DNA"/>
</dbReference>
<feature type="non-terminal residue" evidence="2">
    <location>
        <position position="71"/>
    </location>
</feature>
<keyword evidence="1" id="KW-0472">Membrane</keyword>
<organism evidence="2 3">
    <name type="scientific">Pristionchus mayeri</name>
    <dbReference type="NCBI Taxonomy" id="1317129"/>
    <lineage>
        <taxon>Eukaryota</taxon>
        <taxon>Metazoa</taxon>
        <taxon>Ecdysozoa</taxon>
        <taxon>Nematoda</taxon>
        <taxon>Chromadorea</taxon>
        <taxon>Rhabditida</taxon>
        <taxon>Rhabditina</taxon>
        <taxon>Diplogasteromorpha</taxon>
        <taxon>Diplogasteroidea</taxon>
        <taxon>Neodiplogasteridae</taxon>
        <taxon>Pristionchus</taxon>
    </lineage>
</organism>
<name>A0AAN4ZQD4_9BILA</name>
<reference evidence="3" key="1">
    <citation type="submission" date="2022-10" db="EMBL/GenBank/DDBJ databases">
        <title>Genome assembly of Pristionchus species.</title>
        <authorList>
            <person name="Yoshida K."/>
            <person name="Sommer R.J."/>
        </authorList>
    </citation>
    <scope>NUCLEOTIDE SEQUENCE [LARGE SCALE GENOMIC DNA]</scope>
    <source>
        <strain evidence="3">RS5460</strain>
    </source>
</reference>
<keyword evidence="1" id="KW-1133">Transmembrane helix</keyword>